<dbReference type="KEGG" id="bbro:BAU06_08355"/>
<reference evidence="5 6" key="1">
    <citation type="submission" date="2016-06" db="EMBL/GenBank/DDBJ databases">
        <title>Complete genome sequences of Bordetella bronchialis and Bordetella flabilis.</title>
        <authorList>
            <person name="LiPuma J.J."/>
            <person name="Spilker T."/>
        </authorList>
    </citation>
    <scope>NUCLEOTIDE SEQUENCE [LARGE SCALE GENOMIC DNA]</scope>
    <source>
        <strain evidence="4 6">AU17976</strain>
        <strain evidence="3 5">AU3182</strain>
    </source>
</reference>
<dbReference type="SUPFAM" id="SSF53850">
    <property type="entry name" value="Periplasmic binding protein-like II"/>
    <property type="match status" value="1"/>
</dbReference>
<accession>A0A193FGP6</accession>
<dbReference type="PANTHER" id="PTHR42928:SF5">
    <property type="entry name" value="BLR1237 PROTEIN"/>
    <property type="match status" value="1"/>
</dbReference>
<feature type="signal peptide" evidence="2">
    <location>
        <begin position="1"/>
        <end position="25"/>
    </location>
</feature>
<dbReference type="CDD" id="cd13578">
    <property type="entry name" value="PBP2_Bug27"/>
    <property type="match status" value="1"/>
</dbReference>
<comment type="similarity">
    <text evidence="1">Belongs to the UPF0065 (bug) family.</text>
</comment>
<keyword evidence="5" id="KW-1185">Reference proteome</keyword>
<dbReference type="Pfam" id="PF03401">
    <property type="entry name" value="TctC"/>
    <property type="match status" value="1"/>
</dbReference>
<keyword evidence="2" id="KW-0732">Signal</keyword>
<dbReference type="EMBL" id="CP016171">
    <property type="protein sequence ID" value="ANN71379.1"/>
    <property type="molecule type" value="Genomic_DNA"/>
</dbReference>
<gene>
    <name evidence="3" type="ORF">BAU06_08355</name>
    <name evidence="4" type="ORF">BAU08_08580</name>
</gene>
<evidence type="ECO:0000256" key="1">
    <source>
        <dbReference type="ARBA" id="ARBA00006987"/>
    </source>
</evidence>
<evidence type="ECO:0000313" key="5">
    <source>
        <dbReference type="Proteomes" id="UP000091897"/>
    </source>
</evidence>
<protein>
    <submittedName>
        <fullName evidence="4">ABC transporter substrate-binding protein</fullName>
    </submittedName>
</protein>
<dbReference type="STRING" id="463025.BAU08_08580"/>
<evidence type="ECO:0000256" key="2">
    <source>
        <dbReference type="SAM" id="SignalP"/>
    </source>
</evidence>
<dbReference type="PANTHER" id="PTHR42928">
    <property type="entry name" value="TRICARBOXYLATE-BINDING PROTEIN"/>
    <property type="match status" value="1"/>
</dbReference>
<dbReference type="OrthoDB" id="8678477at2"/>
<evidence type="ECO:0000313" key="4">
    <source>
        <dbReference type="EMBL" id="ANN71379.1"/>
    </source>
</evidence>
<dbReference type="InterPro" id="IPR042100">
    <property type="entry name" value="Bug_dom1"/>
</dbReference>
<evidence type="ECO:0000313" key="3">
    <source>
        <dbReference type="EMBL" id="ANN66299.1"/>
    </source>
</evidence>
<name>A0A193FGP6_9BORD</name>
<dbReference type="Proteomes" id="UP000092213">
    <property type="component" value="Chromosome"/>
</dbReference>
<dbReference type="PIRSF" id="PIRSF017082">
    <property type="entry name" value="YflP"/>
    <property type="match status" value="1"/>
</dbReference>
<evidence type="ECO:0000313" key="6">
    <source>
        <dbReference type="Proteomes" id="UP000092213"/>
    </source>
</evidence>
<dbReference type="Gene3D" id="3.40.190.10">
    <property type="entry name" value="Periplasmic binding protein-like II"/>
    <property type="match status" value="1"/>
</dbReference>
<dbReference type="Gene3D" id="3.40.190.150">
    <property type="entry name" value="Bordetella uptake gene, domain 1"/>
    <property type="match status" value="1"/>
</dbReference>
<organism evidence="4 6">
    <name type="scientific">Bordetella bronchialis</name>
    <dbReference type="NCBI Taxonomy" id="463025"/>
    <lineage>
        <taxon>Bacteria</taxon>
        <taxon>Pseudomonadati</taxon>
        <taxon>Pseudomonadota</taxon>
        <taxon>Betaproteobacteria</taxon>
        <taxon>Burkholderiales</taxon>
        <taxon>Alcaligenaceae</taxon>
        <taxon>Bordetella</taxon>
    </lineage>
</organism>
<dbReference type="EMBL" id="CP016170">
    <property type="protein sequence ID" value="ANN66299.1"/>
    <property type="molecule type" value="Genomic_DNA"/>
</dbReference>
<feature type="chain" id="PRO_5008258131" evidence="2">
    <location>
        <begin position="26"/>
        <end position="324"/>
    </location>
</feature>
<dbReference type="AlphaFoldDB" id="A0A193FGP6"/>
<dbReference type="RefSeq" id="WP_066346944.1">
    <property type="nucleotide sequence ID" value="NZ_CBCSFJ010000005.1"/>
</dbReference>
<dbReference type="Proteomes" id="UP000091897">
    <property type="component" value="Chromosome"/>
</dbReference>
<dbReference type="InterPro" id="IPR005064">
    <property type="entry name" value="BUG"/>
</dbReference>
<sequence>MAYRTRFAALAAALLALVLATPASADWPERPVTIIVPFPAGGGTDTFARPLAEQLRNQLGQTVVIDNKGGAGGTVGAAVAAKARPDGYTFFMGGAHHAVAPALYKQLSYDIQKDFVPVALLAQPPQVVVINPSKLPVKTLQEFIAYAKARPGQINYGTAGKGSTHHLAGELFAMQTGIQLVDVPYQGAGPMLSALIGGQVDLAFDGLGSSSGHIRAGSIKPLAVAAAQRSPSFPDVPTAAEAGVMNYQVSTWYALWAPAGTPQPVVDRMIREVTTALNTPKLKEQWASNGSATPALTGPAFGKFVDDEVARWGKVVKDSGVSLD</sequence>
<proteinExistence type="inferred from homology"/>